<comment type="caution">
    <text evidence="1">The sequence shown here is derived from an EMBL/GenBank/DDBJ whole genome shotgun (WGS) entry which is preliminary data.</text>
</comment>
<gene>
    <name evidence="1" type="ORF">JAO13_15205</name>
</gene>
<protein>
    <submittedName>
        <fullName evidence="1">Uncharacterized protein</fullName>
    </submittedName>
</protein>
<dbReference type="AlphaFoldDB" id="A0A8I1DNV8"/>
<sequence length="87" mass="9521">MAAALNARAFPAKPCNEYLADPLDRCAGMQGSARLETQWILAAAHGTAYSKRDEVPRLQADAGPAIRVSVNIQTLCESRELRGYVFR</sequence>
<name>A0A8I1DNV8_BURCE</name>
<evidence type="ECO:0000313" key="2">
    <source>
        <dbReference type="Proteomes" id="UP000645612"/>
    </source>
</evidence>
<reference evidence="1" key="1">
    <citation type="submission" date="2020-12" db="EMBL/GenBank/DDBJ databases">
        <title>Burkholderia cepacia complex in Mexico.</title>
        <authorList>
            <person name="Estrada P."/>
        </authorList>
    </citation>
    <scope>NUCLEOTIDE SEQUENCE</scope>
    <source>
        <strain evidence="1">871</strain>
    </source>
</reference>
<evidence type="ECO:0000313" key="1">
    <source>
        <dbReference type="EMBL" id="MBH9697782.1"/>
    </source>
</evidence>
<dbReference type="EMBL" id="JAEDXG010000013">
    <property type="protein sequence ID" value="MBH9697782.1"/>
    <property type="molecule type" value="Genomic_DNA"/>
</dbReference>
<organism evidence="1 2">
    <name type="scientific">Burkholderia cepacia</name>
    <name type="common">Pseudomonas cepacia</name>
    <dbReference type="NCBI Taxonomy" id="292"/>
    <lineage>
        <taxon>Bacteria</taxon>
        <taxon>Pseudomonadati</taxon>
        <taxon>Pseudomonadota</taxon>
        <taxon>Betaproteobacteria</taxon>
        <taxon>Burkholderiales</taxon>
        <taxon>Burkholderiaceae</taxon>
        <taxon>Burkholderia</taxon>
        <taxon>Burkholderia cepacia complex</taxon>
    </lineage>
</organism>
<dbReference type="RefSeq" id="WP_176129896.1">
    <property type="nucleotide sequence ID" value="NZ_CADDZZ010000003.1"/>
</dbReference>
<accession>A0A8I1DNV8</accession>
<dbReference type="Proteomes" id="UP000645612">
    <property type="component" value="Unassembled WGS sequence"/>
</dbReference>
<proteinExistence type="predicted"/>